<dbReference type="GO" id="GO:0016740">
    <property type="term" value="F:transferase activity"/>
    <property type="evidence" value="ECO:0007669"/>
    <property type="project" value="UniProtKB-KW"/>
</dbReference>
<comment type="caution">
    <text evidence="2">The sequence shown here is derived from an EMBL/GenBank/DDBJ whole genome shotgun (WGS) entry which is preliminary data.</text>
</comment>
<dbReference type="Gene3D" id="3.30.460.10">
    <property type="entry name" value="Beta Polymerase, domain 2"/>
    <property type="match status" value="1"/>
</dbReference>
<evidence type="ECO:0000259" key="1">
    <source>
        <dbReference type="SMART" id="SM00954"/>
    </source>
</evidence>
<dbReference type="Proteomes" id="UP000244225">
    <property type="component" value="Unassembled WGS sequence"/>
</dbReference>
<protein>
    <submittedName>
        <fullName evidence="2">PpGpp synthetase/RelA/SpoT-type nucleotidyltransferase</fullName>
    </submittedName>
</protein>
<dbReference type="Pfam" id="PF04607">
    <property type="entry name" value="RelA_SpoT"/>
    <property type="match status" value="1"/>
</dbReference>
<dbReference type="AlphaFoldDB" id="A0A2T5YSH9"/>
<keyword evidence="2" id="KW-0808">Transferase</keyword>
<name>A0A2T5YSH9_9BACT</name>
<evidence type="ECO:0000313" key="3">
    <source>
        <dbReference type="Proteomes" id="UP000244225"/>
    </source>
</evidence>
<reference evidence="2 3" key="1">
    <citation type="submission" date="2018-04" db="EMBL/GenBank/DDBJ databases">
        <title>Genomic Encyclopedia of Archaeal and Bacterial Type Strains, Phase II (KMG-II): from individual species to whole genera.</title>
        <authorList>
            <person name="Goeker M."/>
        </authorList>
    </citation>
    <scope>NUCLEOTIDE SEQUENCE [LARGE SCALE GENOMIC DNA]</scope>
    <source>
        <strain evidence="2 3">DSM 100162</strain>
    </source>
</reference>
<dbReference type="SUPFAM" id="SSF81301">
    <property type="entry name" value="Nucleotidyltransferase"/>
    <property type="match status" value="1"/>
</dbReference>
<dbReference type="OrthoDB" id="9801824at2"/>
<sequence length="286" mass="33364">MRPDSHMPKATMPFILHLLQVSEEELHAQGITARELTLIYNNYIGRLQELEGAGLLVANALKRHAAVHAVRYRVKEPLHLLKKIIRKRKEYPDRHLTVANYLMYINDLVGVRLLHLYKSTCHDIGNFITQNWELKRNPFAYVTDKNSEEARQFNAQKYKVIENDRGYRAQHYILHVKPNRQPYYVEVQVKTLFEEGWSEIDHCIRYPDQQPNELLNRLLFILNRLTSDADAVATQIQALATMLQQSEGTTTPEATLAELQARIDRLPVDEQEKQHLHACLARQLKQ</sequence>
<dbReference type="EMBL" id="QBKI01000001">
    <property type="protein sequence ID" value="PTX22282.1"/>
    <property type="molecule type" value="Genomic_DNA"/>
</dbReference>
<dbReference type="SMART" id="SM00954">
    <property type="entry name" value="RelA_SpoT"/>
    <property type="match status" value="1"/>
</dbReference>
<keyword evidence="3" id="KW-1185">Reference proteome</keyword>
<evidence type="ECO:0000313" key="2">
    <source>
        <dbReference type="EMBL" id="PTX22282.1"/>
    </source>
</evidence>
<dbReference type="PANTHER" id="PTHR41773">
    <property type="entry name" value="GTP PYROPHOSPHATASE-RELATED"/>
    <property type="match status" value="1"/>
</dbReference>
<dbReference type="PANTHER" id="PTHR41773:SF1">
    <property type="entry name" value="RELA_SPOT DOMAIN-CONTAINING PROTEIN"/>
    <property type="match status" value="1"/>
</dbReference>
<proteinExistence type="predicted"/>
<gene>
    <name evidence="2" type="ORF">C8N40_101104</name>
</gene>
<dbReference type="CDD" id="cd05399">
    <property type="entry name" value="NT_Rel-Spo_like"/>
    <property type="match status" value="1"/>
</dbReference>
<dbReference type="InterPro" id="IPR007685">
    <property type="entry name" value="RelA_SpoT"/>
</dbReference>
<organism evidence="2 3">
    <name type="scientific">Pontibacter mucosus</name>
    <dbReference type="NCBI Taxonomy" id="1649266"/>
    <lineage>
        <taxon>Bacteria</taxon>
        <taxon>Pseudomonadati</taxon>
        <taxon>Bacteroidota</taxon>
        <taxon>Cytophagia</taxon>
        <taxon>Cytophagales</taxon>
        <taxon>Hymenobacteraceae</taxon>
        <taxon>Pontibacter</taxon>
    </lineage>
</organism>
<dbReference type="RefSeq" id="WP_108209867.1">
    <property type="nucleotide sequence ID" value="NZ_QBKI01000001.1"/>
</dbReference>
<dbReference type="GO" id="GO:0015969">
    <property type="term" value="P:guanosine tetraphosphate metabolic process"/>
    <property type="evidence" value="ECO:0007669"/>
    <property type="project" value="InterPro"/>
</dbReference>
<accession>A0A2T5YSH9</accession>
<feature type="domain" description="RelA/SpoT" evidence="1">
    <location>
        <begin position="72"/>
        <end position="212"/>
    </location>
</feature>
<dbReference type="InterPro" id="IPR043519">
    <property type="entry name" value="NT_sf"/>
</dbReference>